<keyword evidence="1" id="KW-0812">Transmembrane</keyword>
<evidence type="ECO:0000313" key="3">
    <source>
        <dbReference type="Proteomes" id="UP000688137"/>
    </source>
</evidence>
<protein>
    <recommendedName>
        <fullName evidence="4">RING-CH-type domain-containing protein</fullName>
    </recommendedName>
</protein>
<name>A0A8S1JUY3_PARPR</name>
<comment type="caution">
    <text evidence="2">The sequence shown here is derived from an EMBL/GenBank/DDBJ whole genome shotgun (WGS) entry which is preliminary data.</text>
</comment>
<accession>A0A8S1JUY3</accession>
<proteinExistence type="predicted"/>
<keyword evidence="3" id="KW-1185">Reference proteome</keyword>
<evidence type="ECO:0000256" key="1">
    <source>
        <dbReference type="SAM" id="Phobius"/>
    </source>
</evidence>
<evidence type="ECO:0008006" key="4">
    <source>
        <dbReference type="Google" id="ProtNLM"/>
    </source>
</evidence>
<keyword evidence="1" id="KW-0472">Membrane</keyword>
<organism evidence="2 3">
    <name type="scientific">Paramecium primaurelia</name>
    <dbReference type="NCBI Taxonomy" id="5886"/>
    <lineage>
        <taxon>Eukaryota</taxon>
        <taxon>Sar</taxon>
        <taxon>Alveolata</taxon>
        <taxon>Ciliophora</taxon>
        <taxon>Intramacronucleata</taxon>
        <taxon>Oligohymenophorea</taxon>
        <taxon>Peniculida</taxon>
        <taxon>Parameciidae</taxon>
        <taxon>Paramecium</taxon>
    </lineage>
</organism>
<reference evidence="2" key="1">
    <citation type="submission" date="2021-01" db="EMBL/GenBank/DDBJ databases">
        <authorList>
            <consortium name="Genoscope - CEA"/>
            <person name="William W."/>
        </authorList>
    </citation>
    <scope>NUCLEOTIDE SEQUENCE</scope>
</reference>
<sequence>MDTTTTHNQPQIETFESKLITIQGTSSLPNEHVYRIRKTLHPQTTANQFHLSKTLNSSVNSVNQLCHICNKQTSAPTTKYCACQDRQYHLLCLITHIKLEYKQGNGIMQCPYCNLYYPTVLQTNLSYQNLTKKQLLLYASAFIILLLLIIVEVTIMIAMNLHLLFYLLLSILITIELLILLRLIRRTIMVARIVRFSLKEYQYCDEIIQSQYAENSFRIISALKNNKAKQLFTE</sequence>
<dbReference type="Proteomes" id="UP000688137">
    <property type="component" value="Unassembled WGS sequence"/>
</dbReference>
<feature type="transmembrane region" description="Helical" evidence="1">
    <location>
        <begin position="163"/>
        <end position="184"/>
    </location>
</feature>
<dbReference type="EMBL" id="CAJJDM010000003">
    <property type="protein sequence ID" value="CAD8044216.1"/>
    <property type="molecule type" value="Genomic_DNA"/>
</dbReference>
<dbReference type="OMA" id="RTIMVAR"/>
<gene>
    <name evidence="2" type="ORF">PPRIM_AZ9-3.1.T0060298</name>
</gene>
<evidence type="ECO:0000313" key="2">
    <source>
        <dbReference type="EMBL" id="CAD8044216.1"/>
    </source>
</evidence>
<feature type="transmembrane region" description="Helical" evidence="1">
    <location>
        <begin position="135"/>
        <end position="157"/>
    </location>
</feature>
<dbReference type="AlphaFoldDB" id="A0A8S1JUY3"/>
<keyword evidence="1" id="KW-1133">Transmembrane helix</keyword>